<comment type="caution">
    <text evidence="3">The sequence shown here is derived from an EMBL/GenBank/DDBJ whole genome shotgun (WGS) entry which is preliminary data.</text>
</comment>
<keyword evidence="1" id="KW-0479">Metal-binding</keyword>
<accession>S7XJV1</accession>
<dbReference type="AlphaFoldDB" id="S7XJV1"/>
<reference evidence="4" key="1">
    <citation type="journal article" date="2013" name="PLoS Genet.">
        <title>The genome of Spraguea lophii and the basis of host-microsporidian interactions.</title>
        <authorList>
            <person name="Campbell S.E."/>
            <person name="Williams T.A."/>
            <person name="Yousuf A."/>
            <person name="Soanes D.M."/>
            <person name="Paszkiewicz K.H."/>
            <person name="Williams B.A.P."/>
        </authorList>
    </citation>
    <scope>NUCLEOTIDE SEQUENCE [LARGE SCALE GENOMIC DNA]</scope>
    <source>
        <strain evidence="4">42_110</strain>
    </source>
</reference>
<gene>
    <name evidence="3" type="ORF">SLOPH_820</name>
</gene>
<dbReference type="HOGENOM" id="CLU_1305571_0_0_1"/>
<evidence type="ECO:0000313" key="4">
    <source>
        <dbReference type="Proteomes" id="UP000014978"/>
    </source>
</evidence>
<dbReference type="InParanoid" id="S7XJV1"/>
<organism evidence="3 4">
    <name type="scientific">Spraguea lophii (strain 42_110)</name>
    <name type="common">Microsporidian parasite</name>
    <dbReference type="NCBI Taxonomy" id="1358809"/>
    <lineage>
        <taxon>Eukaryota</taxon>
        <taxon>Fungi</taxon>
        <taxon>Fungi incertae sedis</taxon>
        <taxon>Microsporidia</taxon>
        <taxon>Spragueidae</taxon>
        <taxon>Spraguea</taxon>
    </lineage>
</organism>
<dbReference type="InterPro" id="IPR013088">
    <property type="entry name" value="Znf_NHR/GATA"/>
</dbReference>
<sequence>MVLKKSLTKSNDSIDVKNEEGIEICNYCLDVIHGTCLFEHFLEGLTKKDPKSPGFPTHVKCRAFYHNISHFYFSLPFLCCLKKLNSLQLQRNDVCDLLEQEYEKKCITTTKSINLSKVIKRTNNTNKQVLKIKGMNEVDKDMPIINPIQKVQPERRKYRIKQVKEKICEACRVTETSRWRWHENLLVCNACGLKMRKGYKNNARRIRHFNI</sequence>
<dbReference type="SUPFAM" id="SSF57716">
    <property type="entry name" value="Glucocorticoid receptor-like (DNA-binding domain)"/>
    <property type="match status" value="1"/>
</dbReference>
<dbReference type="GO" id="GO:0006355">
    <property type="term" value="P:regulation of DNA-templated transcription"/>
    <property type="evidence" value="ECO:0007669"/>
    <property type="project" value="InterPro"/>
</dbReference>
<dbReference type="VEuPathDB" id="MicrosporidiaDB:SLOPH_820"/>
<dbReference type="InterPro" id="IPR000679">
    <property type="entry name" value="Znf_GATA"/>
</dbReference>
<evidence type="ECO:0000256" key="1">
    <source>
        <dbReference type="PROSITE-ProRule" id="PRU00094"/>
    </source>
</evidence>
<dbReference type="GO" id="GO:0008270">
    <property type="term" value="F:zinc ion binding"/>
    <property type="evidence" value="ECO:0007669"/>
    <property type="project" value="UniProtKB-KW"/>
</dbReference>
<keyword evidence="1" id="KW-0863">Zinc-finger</keyword>
<dbReference type="SMART" id="SM00401">
    <property type="entry name" value="ZnF_GATA"/>
    <property type="match status" value="1"/>
</dbReference>
<feature type="domain" description="GATA-type" evidence="2">
    <location>
        <begin position="168"/>
        <end position="196"/>
    </location>
</feature>
<evidence type="ECO:0000313" key="3">
    <source>
        <dbReference type="EMBL" id="EPR79319.1"/>
    </source>
</evidence>
<name>S7XJV1_SPRLO</name>
<dbReference type="Pfam" id="PF00320">
    <property type="entry name" value="GATA"/>
    <property type="match status" value="1"/>
</dbReference>
<dbReference type="Proteomes" id="UP000014978">
    <property type="component" value="Unassembled WGS sequence"/>
</dbReference>
<protein>
    <recommendedName>
        <fullName evidence="2">GATA-type domain-containing protein</fullName>
    </recommendedName>
</protein>
<proteinExistence type="predicted"/>
<dbReference type="CDD" id="cd00202">
    <property type="entry name" value="ZnF_GATA"/>
    <property type="match status" value="1"/>
</dbReference>
<dbReference type="PROSITE" id="PS50114">
    <property type="entry name" value="GATA_ZN_FINGER_2"/>
    <property type="match status" value="1"/>
</dbReference>
<keyword evidence="4" id="KW-1185">Reference proteome</keyword>
<dbReference type="EMBL" id="ATCN01000300">
    <property type="protein sequence ID" value="EPR79319.1"/>
    <property type="molecule type" value="Genomic_DNA"/>
</dbReference>
<dbReference type="GO" id="GO:0043565">
    <property type="term" value="F:sequence-specific DNA binding"/>
    <property type="evidence" value="ECO:0007669"/>
    <property type="project" value="InterPro"/>
</dbReference>
<keyword evidence="1" id="KW-0862">Zinc</keyword>
<evidence type="ECO:0000259" key="2">
    <source>
        <dbReference type="PROSITE" id="PS50114"/>
    </source>
</evidence>
<dbReference type="Gene3D" id="3.30.50.10">
    <property type="entry name" value="Erythroid Transcription Factor GATA-1, subunit A"/>
    <property type="match status" value="1"/>
</dbReference>